<proteinExistence type="predicted"/>
<dbReference type="Proteomes" id="UP000325182">
    <property type="component" value="Unassembled WGS sequence"/>
</dbReference>
<gene>
    <name evidence="2" type="ORF">FZC84_14250</name>
</gene>
<evidence type="ECO:0000313" key="2">
    <source>
        <dbReference type="EMBL" id="TYR98589.1"/>
    </source>
</evidence>
<evidence type="ECO:0000313" key="3">
    <source>
        <dbReference type="Proteomes" id="UP000325182"/>
    </source>
</evidence>
<sequence>MNTKKKLSIALIGSFIIFSYGVYRLGFEERTDEFTALPLIFAVAGLVGLIANLAKLKDHTDKNE</sequence>
<keyword evidence="1" id="KW-1133">Transmembrane helix</keyword>
<protein>
    <submittedName>
        <fullName evidence="2">Uncharacterized protein</fullName>
    </submittedName>
</protein>
<keyword evidence="1" id="KW-0812">Transmembrane</keyword>
<organism evidence="2 3">
    <name type="scientific">Rossellomorea vietnamensis</name>
    <dbReference type="NCBI Taxonomy" id="218284"/>
    <lineage>
        <taxon>Bacteria</taxon>
        <taxon>Bacillati</taxon>
        <taxon>Bacillota</taxon>
        <taxon>Bacilli</taxon>
        <taxon>Bacillales</taxon>
        <taxon>Bacillaceae</taxon>
        <taxon>Rossellomorea</taxon>
    </lineage>
</organism>
<dbReference type="EMBL" id="VTEG01000010">
    <property type="protein sequence ID" value="TYR98589.1"/>
    <property type="molecule type" value="Genomic_DNA"/>
</dbReference>
<comment type="caution">
    <text evidence="2">The sequence shown here is derived from an EMBL/GenBank/DDBJ whole genome shotgun (WGS) entry which is preliminary data.</text>
</comment>
<accession>A0A5D4M9I4</accession>
<dbReference type="RefSeq" id="WP_148954352.1">
    <property type="nucleotide sequence ID" value="NZ_VTEG01000010.1"/>
</dbReference>
<evidence type="ECO:0000256" key="1">
    <source>
        <dbReference type="SAM" id="Phobius"/>
    </source>
</evidence>
<feature type="transmembrane region" description="Helical" evidence="1">
    <location>
        <begin position="7"/>
        <end position="23"/>
    </location>
</feature>
<dbReference type="AlphaFoldDB" id="A0A5D4M9I4"/>
<keyword evidence="1" id="KW-0472">Membrane</keyword>
<name>A0A5D4M9I4_9BACI</name>
<reference evidence="2 3" key="1">
    <citation type="submission" date="2019-08" db="EMBL/GenBank/DDBJ databases">
        <title>Bacillus genomes from the desert of Cuatro Cienegas, Coahuila.</title>
        <authorList>
            <person name="Olmedo-Alvarez G."/>
        </authorList>
    </citation>
    <scope>NUCLEOTIDE SEQUENCE [LARGE SCALE GENOMIC DNA]</scope>
    <source>
        <strain evidence="2 3">CH128b_4D</strain>
    </source>
</reference>
<feature type="transmembrane region" description="Helical" evidence="1">
    <location>
        <begin position="35"/>
        <end position="54"/>
    </location>
</feature>